<reference evidence="3" key="1">
    <citation type="submission" date="2019-02" db="EMBL/GenBank/DDBJ databases">
        <authorList>
            <person name="Gruber-Vodicka R. H."/>
            <person name="Seah K. B. B."/>
        </authorList>
    </citation>
    <scope>NUCLEOTIDE SEQUENCE</scope>
    <source>
        <strain evidence="3">BECK_BZ163</strain>
        <strain evidence="5">BECK_BZ164</strain>
        <strain evidence="4">BECK_BZ165</strain>
    </source>
</reference>
<proteinExistence type="inferred from homology"/>
<protein>
    <submittedName>
        <fullName evidence="3">Dihydroflavonol-4-reductase</fullName>
    </submittedName>
</protein>
<evidence type="ECO:0000313" key="4">
    <source>
        <dbReference type="EMBL" id="VFJ54962.1"/>
    </source>
</evidence>
<dbReference type="PANTHER" id="PTHR48079">
    <property type="entry name" value="PROTEIN YEEZ"/>
    <property type="match status" value="1"/>
</dbReference>
<dbReference type="AlphaFoldDB" id="A0A450SHY2"/>
<dbReference type="EMBL" id="CAADEZ010000107">
    <property type="protein sequence ID" value="VFJ52918.1"/>
    <property type="molecule type" value="Genomic_DNA"/>
</dbReference>
<evidence type="ECO:0000313" key="5">
    <source>
        <dbReference type="EMBL" id="VFK09915.1"/>
    </source>
</evidence>
<feature type="domain" description="Ketoreductase" evidence="2">
    <location>
        <begin position="1"/>
        <end position="158"/>
    </location>
</feature>
<organism evidence="3">
    <name type="scientific">Candidatus Kentrum sp. FM</name>
    <dbReference type="NCBI Taxonomy" id="2126340"/>
    <lineage>
        <taxon>Bacteria</taxon>
        <taxon>Pseudomonadati</taxon>
        <taxon>Pseudomonadota</taxon>
        <taxon>Gammaproteobacteria</taxon>
        <taxon>Candidatus Kentrum</taxon>
    </lineage>
</organism>
<dbReference type="EMBL" id="CAADFA010000148">
    <property type="protein sequence ID" value="VFJ54962.1"/>
    <property type="molecule type" value="Genomic_DNA"/>
</dbReference>
<dbReference type="SUPFAM" id="SSF51735">
    <property type="entry name" value="NAD(P)-binding Rossmann-fold domains"/>
    <property type="match status" value="1"/>
</dbReference>
<dbReference type="InterPro" id="IPR051783">
    <property type="entry name" value="NAD(P)-dependent_oxidoreduct"/>
</dbReference>
<dbReference type="NCBIfam" id="TIGR03466">
    <property type="entry name" value="HpnA"/>
    <property type="match status" value="1"/>
</dbReference>
<dbReference type="CDD" id="cd05228">
    <property type="entry name" value="AR_FR_like_1_SDR_e"/>
    <property type="match status" value="1"/>
</dbReference>
<evidence type="ECO:0000259" key="2">
    <source>
        <dbReference type="SMART" id="SM00822"/>
    </source>
</evidence>
<dbReference type="Gene3D" id="3.40.50.720">
    <property type="entry name" value="NAD(P)-binding Rossmann-like Domain"/>
    <property type="match status" value="1"/>
</dbReference>
<evidence type="ECO:0000256" key="1">
    <source>
        <dbReference type="ARBA" id="ARBA00006484"/>
    </source>
</evidence>
<gene>
    <name evidence="3" type="ORF">BECKFM1743A_GA0114220_101077</name>
    <name evidence="5" type="ORF">BECKFM1743B_GA0114221_101203</name>
    <name evidence="4" type="ORF">BECKFM1743C_GA0114222_101487</name>
</gene>
<dbReference type="InterPro" id="IPR017829">
    <property type="entry name" value="Hopanoid-assoc_sugar_epimerase"/>
</dbReference>
<name>A0A450SHY2_9GAMM</name>
<dbReference type="PANTHER" id="PTHR48079:SF6">
    <property type="entry name" value="NAD(P)-BINDING DOMAIN-CONTAINING PROTEIN-RELATED"/>
    <property type="match status" value="1"/>
</dbReference>
<dbReference type="InterPro" id="IPR001509">
    <property type="entry name" value="Epimerase_deHydtase"/>
</dbReference>
<accession>A0A450SHY2</accession>
<dbReference type="InterPro" id="IPR036291">
    <property type="entry name" value="NAD(P)-bd_dom_sf"/>
</dbReference>
<sequence length="331" mass="36256">MTTLVTGATGFVGSAVARHLLAAGHRVRVMVRPQSTLTNIQGLDVEITQGDLTRPKSLKTALEGCDTLFHVAADYRLWVRDTSVLYRANVAGTKHLLGSAADRGISRIVYTSSVAALGLNADGTPSNEDTPSTLANMIGHYKRSKYLAEQAVHRMIDQQKLPVIIVNPSTPIGPRDIKPTPTGRMVLDAACGRMPAYVDTGLDVVHVDDVAAGHLLALTRGRIGERYILGGENMTLREILSVISEITRRPTPKIKLPHNLVLPVAYLSEAWARFTNGPEPRATVDGVRMSKKRMYFSSEKAKQILGYSPRPARMALQDAVEWFQENDYCSK</sequence>
<dbReference type="SMART" id="SM00822">
    <property type="entry name" value="PKS_KR"/>
    <property type="match status" value="1"/>
</dbReference>
<dbReference type="GO" id="GO:0004029">
    <property type="term" value="F:aldehyde dehydrogenase (NAD+) activity"/>
    <property type="evidence" value="ECO:0007669"/>
    <property type="project" value="TreeGrafter"/>
</dbReference>
<dbReference type="Pfam" id="PF01370">
    <property type="entry name" value="Epimerase"/>
    <property type="match status" value="1"/>
</dbReference>
<dbReference type="InterPro" id="IPR057326">
    <property type="entry name" value="KR_dom"/>
</dbReference>
<evidence type="ECO:0000313" key="3">
    <source>
        <dbReference type="EMBL" id="VFJ52918.1"/>
    </source>
</evidence>
<dbReference type="GO" id="GO:0005737">
    <property type="term" value="C:cytoplasm"/>
    <property type="evidence" value="ECO:0007669"/>
    <property type="project" value="TreeGrafter"/>
</dbReference>
<dbReference type="EMBL" id="CAADFL010000120">
    <property type="protein sequence ID" value="VFK09915.1"/>
    <property type="molecule type" value="Genomic_DNA"/>
</dbReference>
<comment type="similarity">
    <text evidence="1">Belongs to the short-chain dehydrogenases/reductases (SDR) family.</text>
</comment>